<dbReference type="GO" id="GO:0033539">
    <property type="term" value="P:fatty acid beta-oxidation using acyl-CoA dehydrogenase"/>
    <property type="evidence" value="ECO:0007669"/>
    <property type="project" value="TreeGrafter"/>
</dbReference>
<dbReference type="Gene3D" id="1.10.540.10">
    <property type="entry name" value="Acyl-CoA dehydrogenase/oxidase, N-terminal domain"/>
    <property type="match status" value="1"/>
</dbReference>
<dbReference type="AlphaFoldDB" id="A0A2G1BNW2"/>
<dbReference type="Gene3D" id="2.40.110.10">
    <property type="entry name" value="Butyryl-CoA Dehydrogenase, subunit A, domain 2"/>
    <property type="match status" value="1"/>
</dbReference>
<proteinExistence type="predicted"/>
<dbReference type="Proteomes" id="UP000222163">
    <property type="component" value="Unassembled WGS sequence"/>
</dbReference>
<comment type="caution">
    <text evidence="3">The sequence shown here is derived from an EMBL/GenBank/DDBJ whole genome shotgun (WGS) entry which is preliminary data.</text>
</comment>
<feature type="non-terminal residue" evidence="3">
    <location>
        <position position="1"/>
    </location>
</feature>
<reference evidence="3 4" key="1">
    <citation type="journal article" date="2016" name="Nat. Commun.">
        <title>Microbial interactions lead to rapid micro-scale successions on model marine particles.</title>
        <authorList>
            <person name="Datta M.S."/>
            <person name="Sliwerska E."/>
            <person name="Gore J."/>
            <person name="Polz M.F."/>
            <person name="Cordero O.X."/>
        </authorList>
    </citation>
    <scope>NUCLEOTIDE SEQUENCE [LARGE SCALE GENOMIC DNA]</scope>
    <source>
        <strain evidence="3 4">4G03</strain>
    </source>
</reference>
<feature type="non-terminal residue" evidence="3">
    <location>
        <position position="130"/>
    </location>
</feature>
<dbReference type="InterPro" id="IPR009100">
    <property type="entry name" value="AcylCoA_DH/oxidase_NM_dom_sf"/>
</dbReference>
<dbReference type="EMBL" id="PDUU01001168">
    <property type="protein sequence ID" value="PHN95720.1"/>
    <property type="molecule type" value="Genomic_DNA"/>
</dbReference>
<name>A0A2G1BNW2_9FLAO</name>
<dbReference type="GO" id="GO:0003995">
    <property type="term" value="F:acyl-CoA dehydrogenase activity"/>
    <property type="evidence" value="ECO:0007669"/>
    <property type="project" value="TreeGrafter"/>
</dbReference>
<sequence length="130" mass="14446">MMTILAHGTEYQKEKFLKPLLNGEKRICFSMTEKAAGADATGMQTTAVKDGNEYYILNGEKWFSSSASVADMALVMAKTDPNAPRHKQYSTFIVELPNPGYRIKRNVANMTIEGPHDDVIHGGHSEIEIK</sequence>
<evidence type="ECO:0000259" key="2">
    <source>
        <dbReference type="Pfam" id="PF02770"/>
    </source>
</evidence>
<evidence type="ECO:0000313" key="4">
    <source>
        <dbReference type="Proteomes" id="UP000222163"/>
    </source>
</evidence>
<dbReference type="SUPFAM" id="SSF56645">
    <property type="entry name" value="Acyl-CoA dehydrogenase NM domain-like"/>
    <property type="match status" value="1"/>
</dbReference>
<organism evidence="3 4">
    <name type="scientific">Tenacibaculum discolor</name>
    <dbReference type="NCBI Taxonomy" id="361581"/>
    <lineage>
        <taxon>Bacteria</taxon>
        <taxon>Pseudomonadati</taxon>
        <taxon>Bacteroidota</taxon>
        <taxon>Flavobacteriia</taxon>
        <taxon>Flavobacteriales</taxon>
        <taxon>Flavobacteriaceae</taxon>
        <taxon>Tenacibaculum</taxon>
    </lineage>
</organism>
<gene>
    <name evidence="3" type="ORF">CSC81_19070</name>
</gene>
<keyword evidence="1" id="KW-0560">Oxidoreductase</keyword>
<protein>
    <submittedName>
        <fullName evidence="3">Acyl-CoA dehydrogenase</fullName>
    </submittedName>
</protein>
<feature type="domain" description="Acyl-CoA oxidase/dehydrogenase middle" evidence="2">
    <location>
        <begin position="28"/>
        <end position="114"/>
    </location>
</feature>
<dbReference type="InterPro" id="IPR037069">
    <property type="entry name" value="AcylCoA_DH/ox_N_sf"/>
</dbReference>
<dbReference type="InterPro" id="IPR006091">
    <property type="entry name" value="Acyl-CoA_Oxase/DH_mid-dom"/>
</dbReference>
<dbReference type="Pfam" id="PF02770">
    <property type="entry name" value="Acyl-CoA_dh_M"/>
    <property type="match status" value="1"/>
</dbReference>
<dbReference type="InterPro" id="IPR050741">
    <property type="entry name" value="Acyl-CoA_dehydrogenase"/>
</dbReference>
<dbReference type="InterPro" id="IPR046373">
    <property type="entry name" value="Acyl-CoA_Oxase/DH_mid-dom_sf"/>
</dbReference>
<dbReference type="PANTHER" id="PTHR48083">
    <property type="entry name" value="MEDIUM-CHAIN SPECIFIC ACYL-COA DEHYDROGENASE, MITOCHONDRIAL-RELATED"/>
    <property type="match status" value="1"/>
</dbReference>
<evidence type="ECO:0000256" key="1">
    <source>
        <dbReference type="ARBA" id="ARBA00023002"/>
    </source>
</evidence>
<dbReference type="GO" id="GO:0005737">
    <property type="term" value="C:cytoplasm"/>
    <property type="evidence" value="ECO:0007669"/>
    <property type="project" value="TreeGrafter"/>
</dbReference>
<evidence type="ECO:0000313" key="3">
    <source>
        <dbReference type="EMBL" id="PHN95720.1"/>
    </source>
</evidence>
<dbReference type="CDD" id="cd00567">
    <property type="entry name" value="ACAD"/>
    <property type="match status" value="1"/>
</dbReference>
<dbReference type="GO" id="GO:0050660">
    <property type="term" value="F:flavin adenine dinucleotide binding"/>
    <property type="evidence" value="ECO:0007669"/>
    <property type="project" value="InterPro"/>
</dbReference>
<accession>A0A2G1BNW2</accession>